<dbReference type="SUPFAM" id="SSF53474">
    <property type="entry name" value="alpha/beta-Hydrolases"/>
    <property type="match status" value="1"/>
</dbReference>
<dbReference type="EMBL" id="QPMT01000003">
    <property type="protein sequence ID" value="KAF4865298.1"/>
    <property type="molecule type" value="Genomic_DNA"/>
</dbReference>
<evidence type="ECO:0000256" key="2">
    <source>
        <dbReference type="ARBA" id="ARBA00022801"/>
    </source>
</evidence>
<comment type="caution">
    <text evidence="4">The sequence shown here is derived from an EMBL/GenBank/DDBJ whole genome shotgun (WGS) entry which is preliminary data.</text>
</comment>
<dbReference type="GO" id="GO:0044550">
    <property type="term" value="P:secondary metabolite biosynthetic process"/>
    <property type="evidence" value="ECO:0007669"/>
    <property type="project" value="TreeGrafter"/>
</dbReference>
<keyword evidence="2" id="KW-0378">Hydrolase</keyword>
<evidence type="ECO:0000259" key="3">
    <source>
        <dbReference type="Pfam" id="PF03959"/>
    </source>
</evidence>
<keyword evidence="5" id="KW-1185">Reference proteome</keyword>
<accession>A0A9P5K8L9</accession>
<name>A0A9P5K8L9_COLSI</name>
<dbReference type="AlphaFoldDB" id="A0A9P5K8L9"/>
<dbReference type="GO" id="GO:0016787">
    <property type="term" value="F:hydrolase activity"/>
    <property type="evidence" value="ECO:0007669"/>
    <property type="project" value="UniProtKB-KW"/>
</dbReference>
<feature type="domain" description="Serine hydrolase" evidence="3">
    <location>
        <begin position="9"/>
        <end position="252"/>
    </location>
</feature>
<dbReference type="PANTHER" id="PTHR48070:SF3">
    <property type="entry name" value="ESTERASE DBAE-RELATED"/>
    <property type="match status" value="1"/>
</dbReference>
<dbReference type="GO" id="GO:0005634">
    <property type="term" value="C:nucleus"/>
    <property type="evidence" value="ECO:0007669"/>
    <property type="project" value="TreeGrafter"/>
</dbReference>
<proteinExistence type="inferred from homology"/>
<protein>
    <submittedName>
        <fullName evidence="4">Esterase citA</fullName>
    </submittedName>
</protein>
<dbReference type="InterPro" id="IPR050593">
    <property type="entry name" value="LovG"/>
</dbReference>
<gene>
    <name evidence="4" type="primary">citA-0</name>
    <name evidence="4" type="ORF">CGCSCA2_v001274</name>
</gene>
<evidence type="ECO:0000313" key="5">
    <source>
        <dbReference type="Proteomes" id="UP000711996"/>
    </source>
</evidence>
<comment type="similarity">
    <text evidence="1">Belongs to the LovG family.</text>
</comment>
<dbReference type="InterPro" id="IPR029058">
    <property type="entry name" value="AB_hydrolase_fold"/>
</dbReference>
<dbReference type="PANTHER" id="PTHR48070">
    <property type="entry name" value="ESTERASE OVCA2"/>
    <property type="match status" value="1"/>
</dbReference>
<sequence length="261" mass="28573">MIDSSLHLPRILCLHGGGTNSFVFKSQARSLIRQLGSHFRFVFTNAPFISDAGPNVLPLYKDCGPFRTWLPWAGAENIATDKEGVIAAIENSLHEAIEHDDGKGATGPWVGLLGFSQGAKLCASLLFEQQLRAHPNETPHPNESKRCYKGWKFALLLHGIAPLVALSEEGEGEGMQNADQILGLFSEGFKFEEDKAKRLLKIPTIHVHGLLDPGLPLGRKLLSGYCSDKSASVLEWEGDHRVPVKSDFVQKITIAILDVVS</sequence>
<evidence type="ECO:0000256" key="1">
    <source>
        <dbReference type="ARBA" id="ARBA00005863"/>
    </source>
</evidence>
<reference evidence="4" key="1">
    <citation type="submission" date="2019-06" db="EMBL/GenBank/DDBJ databases">
        <authorList>
            <person name="Gan P."/>
            <person name="Shirasu K."/>
        </authorList>
    </citation>
    <scope>NUCLEOTIDE SEQUENCE [LARGE SCALE GENOMIC DNA]</scope>
    <source>
        <strain evidence="4">CAD2</strain>
    </source>
</reference>
<dbReference type="Pfam" id="PF03959">
    <property type="entry name" value="FSH1"/>
    <property type="match status" value="1"/>
</dbReference>
<dbReference type="GO" id="GO:0005737">
    <property type="term" value="C:cytoplasm"/>
    <property type="evidence" value="ECO:0007669"/>
    <property type="project" value="TreeGrafter"/>
</dbReference>
<dbReference type="OrthoDB" id="414698at2759"/>
<dbReference type="InterPro" id="IPR005645">
    <property type="entry name" value="FSH-like_dom"/>
</dbReference>
<dbReference type="Gene3D" id="3.40.50.1820">
    <property type="entry name" value="alpha/beta hydrolase"/>
    <property type="match status" value="1"/>
</dbReference>
<evidence type="ECO:0000313" key="4">
    <source>
        <dbReference type="EMBL" id="KAF4865298.1"/>
    </source>
</evidence>
<organism evidence="4 5">
    <name type="scientific">Colletotrichum siamense</name>
    <name type="common">Anthracnose fungus</name>
    <dbReference type="NCBI Taxonomy" id="690259"/>
    <lineage>
        <taxon>Eukaryota</taxon>
        <taxon>Fungi</taxon>
        <taxon>Dikarya</taxon>
        <taxon>Ascomycota</taxon>
        <taxon>Pezizomycotina</taxon>
        <taxon>Sordariomycetes</taxon>
        <taxon>Hypocreomycetidae</taxon>
        <taxon>Glomerellales</taxon>
        <taxon>Glomerellaceae</taxon>
        <taxon>Colletotrichum</taxon>
        <taxon>Colletotrichum gloeosporioides species complex</taxon>
    </lineage>
</organism>
<dbReference type="Proteomes" id="UP000711996">
    <property type="component" value="Unassembled WGS sequence"/>
</dbReference>